<evidence type="ECO:0000256" key="1">
    <source>
        <dbReference type="ARBA" id="ARBA00010208"/>
    </source>
</evidence>
<accession>A0A0F8CN07</accession>
<dbReference type="GO" id="GO:0005634">
    <property type="term" value="C:nucleus"/>
    <property type="evidence" value="ECO:0007669"/>
    <property type="project" value="EnsemblFungi"/>
</dbReference>
<dbReference type="SUPFAM" id="SSF102860">
    <property type="entry name" value="mRNA decapping enzyme DcpS N-terminal domain"/>
    <property type="match status" value="1"/>
</dbReference>
<dbReference type="Gene3D" id="3.30.428.10">
    <property type="entry name" value="HIT-like"/>
    <property type="match status" value="1"/>
</dbReference>
<dbReference type="GO" id="GO:0000290">
    <property type="term" value="P:deadenylation-dependent decapping of nuclear-transcribed mRNA"/>
    <property type="evidence" value="ECO:0007669"/>
    <property type="project" value="EnsemblFungi"/>
</dbReference>
<dbReference type="EMBL" id="LBBL01000646">
    <property type="protein sequence ID" value="KKF92117.1"/>
    <property type="molecule type" value="Genomic_DNA"/>
</dbReference>
<dbReference type="GO" id="GO:0140932">
    <property type="term" value="F:5'-(N(7)-methyl 5'-triphosphoguanosine)-[mRNA] diphosphatase activity"/>
    <property type="evidence" value="ECO:0007669"/>
    <property type="project" value="UniProtKB-EC"/>
</dbReference>
<proteinExistence type="inferred from homology"/>
<dbReference type="AlphaFoldDB" id="A0A0F8CN07"/>
<dbReference type="Pfam" id="PF11969">
    <property type="entry name" value="DcpS_C"/>
    <property type="match status" value="1"/>
</dbReference>
<evidence type="ECO:0000256" key="2">
    <source>
        <dbReference type="PIRSR" id="PIRSR028973-1"/>
    </source>
</evidence>
<dbReference type="InterPro" id="IPR036265">
    <property type="entry name" value="HIT-like_sf"/>
</dbReference>
<dbReference type="PIRSF" id="PIRSF028973">
    <property type="entry name" value="Scavenger_mRNA_decap_enz"/>
    <property type="match status" value="1"/>
</dbReference>
<protein>
    <submittedName>
        <fullName evidence="3">M7GpppX diphosphatase</fullName>
        <ecNumber evidence="3">3.6.1.59</ecNumber>
    </submittedName>
</protein>
<organism evidence="3 4">
    <name type="scientific">Ceratocystis fimbriata f. sp. platani</name>
    <dbReference type="NCBI Taxonomy" id="88771"/>
    <lineage>
        <taxon>Eukaryota</taxon>
        <taxon>Fungi</taxon>
        <taxon>Dikarya</taxon>
        <taxon>Ascomycota</taxon>
        <taxon>Pezizomycotina</taxon>
        <taxon>Sordariomycetes</taxon>
        <taxon>Hypocreomycetidae</taxon>
        <taxon>Microascales</taxon>
        <taxon>Ceratocystidaceae</taxon>
        <taxon>Ceratocystis</taxon>
    </lineage>
</organism>
<reference evidence="3 4" key="1">
    <citation type="submission" date="2015-04" db="EMBL/GenBank/DDBJ databases">
        <title>Genome sequence of Ceratocystis platani, a major pathogen of plane trees.</title>
        <authorList>
            <person name="Belbahri L."/>
        </authorList>
    </citation>
    <scope>NUCLEOTIDE SEQUENCE [LARGE SCALE GENOMIC DNA]</scope>
    <source>
        <strain evidence="3 4">CFO</strain>
    </source>
</reference>
<dbReference type="FunFam" id="3.30.428.10:FF:000016">
    <property type="entry name" value="Scavenger mRNA decapping enzyme"/>
    <property type="match status" value="1"/>
</dbReference>
<dbReference type="Proteomes" id="UP000034841">
    <property type="component" value="Unassembled WGS sequence"/>
</dbReference>
<dbReference type="GO" id="GO:0000932">
    <property type="term" value="C:P-body"/>
    <property type="evidence" value="ECO:0007669"/>
    <property type="project" value="TreeGrafter"/>
</dbReference>
<dbReference type="InterPro" id="IPR011145">
    <property type="entry name" value="Scavenger_mRNA_decap_enz_N"/>
</dbReference>
<dbReference type="Gene3D" id="3.30.200.40">
    <property type="entry name" value="Scavenger mRNA decapping enzyme, N-terminal domain"/>
    <property type="match status" value="1"/>
</dbReference>
<evidence type="ECO:0000313" key="4">
    <source>
        <dbReference type="Proteomes" id="UP000034841"/>
    </source>
</evidence>
<dbReference type="SUPFAM" id="SSF54197">
    <property type="entry name" value="HIT-like"/>
    <property type="match status" value="1"/>
</dbReference>
<comment type="caution">
    <text evidence="3">The sequence shown here is derived from an EMBL/GenBank/DDBJ whole genome shotgun (WGS) entry which is preliminary data.</text>
</comment>
<keyword evidence="3" id="KW-0378">Hydrolase</keyword>
<name>A0A0F8CN07_CERFI</name>
<dbReference type="InterPro" id="IPR008594">
    <property type="entry name" value="DcpS/DCS2"/>
</dbReference>
<dbReference type="GO" id="GO:0000340">
    <property type="term" value="F:RNA 7-methylguanosine cap binding"/>
    <property type="evidence" value="ECO:0007669"/>
    <property type="project" value="EnsemblFungi"/>
</dbReference>
<keyword evidence="4" id="KW-1185">Reference proteome</keyword>
<dbReference type="PANTHER" id="PTHR12978">
    <property type="entry name" value="HISTIDINE TRIAD HIT PROTEIN MEMBER"/>
    <property type="match status" value="1"/>
</dbReference>
<comment type="similarity">
    <text evidence="1">Belongs to the HIT family.</text>
</comment>
<dbReference type="PANTHER" id="PTHR12978:SF0">
    <property type="entry name" value="M7GPPPX DIPHOSPHATASE"/>
    <property type="match status" value="1"/>
</dbReference>
<dbReference type="OrthoDB" id="10264956at2759"/>
<sequence length="330" mass="37616">MNAAAVEALVPRFKLERTLNQDQSGRRISLLGSIDDKPAILQLERSPFPSSQAYLASVPASLARLSNLQHNDVYAWYLALAGSESALVDTASNSAGFHHDLKVNLIYPCTETHIKKYTKQPVRYVAETPEIYTKHVRPIMEEKRSEGRLNWVYNIIEGRKEAEDVLFRTPLGAEENLEGFLLLPDFNWDRTTLEALHLLCLVERRDIWSLRDLRKSHIPWLEDMRKRLVEATLATYPTIEADQLKLYVHYQPTYYHFHVHIAHAAAEPGHTQAVGKAVDFDTIIETLKSMGTSDDNKDPGMDSISINYTVGEASDLWERVYRPLKLGKDC</sequence>
<evidence type="ECO:0000313" key="3">
    <source>
        <dbReference type="EMBL" id="KKF92117.1"/>
    </source>
</evidence>
<dbReference type="EC" id="3.6.1.59" evidence="3"/>
<dbReference type="Pfam" id="PF05652">
    <property type="entry name" value="DcpS"/>
    <property type="match status" value="1"/>
</dbReference>
<feature type="active site" description="Nucleophile" evidence="2">
    <location>
        <position position="258"/>
    </location>
</feature>
<gene>
    <name evidence="3" type="primary">nhm1</name>
    <name evidence="3" type="ORF">CFO_g5530</name>
</gene>